<dbReference type="Pfam" id="PF22617">
    <property type="entry name" value="HCS_D2"/>
    <property type="match status" value="1"/>
</dbReference>
<dbReference type="InterPro" id="IPR002034">
    <property type="entry name" value="AIPM/Hcit_synth_CS"/>
</dbReference>
<dbReference type="InterPro" id="IPR000891">
    <property type="entry name" value="PYR_CT"/>
</dbReference>
<dbReference type="Gene3D" id="3.30.160.270">
    <property type="match status" value="1"/>
</dbReference>
<dbReference type="Gene3D" id="3.20.20.70">
    <property type="entry name" value="Aldolase class I"/>
    <property type="match status" value="1"/>
</dbReference>
<dbReference type="UniPathway" id="UPA00047">
    <property type="reaction ID" value="UER00066"/>
</dbReference>
<dbReference type="InterPro" id="IPR036230">
    <property type="entry name" value="LeuA_allosteric_dom_sf"/>
</dbReference>
<dbReference type="PROSITE" id="PS50991">
    <property type="entry name" value="PYR_CT"/>
    <property type="match status" value="1"/>
</dbReference>
<dbReference type="SMART" id="SM00917">
    <property type="entry name" value="LeuA_dimer"/>
    <property type="match status" value="1"/>
</dbReference>
<dbReference type="STRING" id="1006576.DTL3_1475"/>
<evidence type="ECO:0000256" key="2">
    <source>
        <dbReference type="ARBA" id="ARBA00006154"/>
    </source>
</evidence>
<protein>
    <recommendedName>
        <fullName evidence="8">Citramalate synthase</fullName>
        <ecNumber evidence="8">2.3.3.21</ecNumber>
    </recommendedName>
</protein>
<comment type="similarity">
    <text evidence="2 9">Belongs to the alpha-IPM synthase/homocitrate synthase family.</text>
</comment>
<dbReference type="AlphaFoldDB" id="A0A0C7NSE9"/>
<organism evidence="11 12">
    <name type="scientific">Defluviitoga tunisiensis</name>
    <dbReference type="NCBI Taxonomy" id="1006576"/>
    <lineage>
        <taxon>Bacteria</taxon>
        <taxon>Thermotogati</taxon>
        <taxon>Thermotogota</taxon>
        <taxon>Thermotogae</taxon>
        <taxon>Petrotogales</taxon>
        <taxon>Petrotogaceae</taxon>
        <taxon>Defluviitoga</taxon>
    </lineage>
</organism>
<dbReference type="InterPro" id="IPR005675">
    <property type="entry name" value="Citramal_synthase"/>
</dbReference>
<dbReference type="InterPro" id="IPR013709">
    <property type="entry name" value="2-isopropylmalate_synth_dimer"/>
</dbReference>
<sequence length="534" mass="59585">MIHIFEPILFDTTLRDGSQSEGVSFSIGDKIKIAQRLDDYGIHYIEGGWPGSNPKDEEFFVKAQNLNLKNTELVAFSSTKKIGINVENDVNINKLITAGVKTVTIFAKSWDFHVIEALNISCEENLKLIEDTIKYLKYNGMNVFFDAEHFFDGFNHNAKYAMKTLQVAQDSGASTIILCDTNGGQIPSRVREIIKTVKKEINVPLGIHAHNDSGLAVANSLVALEEGVEQIQGTIGGLGERCGNTDLSILIPILKFKYNLPLTSIKIDKTTSIYNFVMEIANLTPENRKPFVGRSAFTHKGGVHVSAIIKNPLTYEHIPPEAVGNERRILVSELSGKSNLKSKIEELGFDASKFSESQIKSLTSKIKEYEHQGYQFEGADASLKLLIMREFYDYVPDFQVENFKILSYNFGEETSTEAVIKLKVKDKVVHAVSEGDGPVNALDYALRKALEDFFPILKDIKLIDYKVRVLDSSSGTASKVRVLIETKDSERTWTTVGVSSNIIEASWDALIDSIEYGLYINNCSETKSYSNIKM</sequence>
<dbReference type="GO" id="GO:0003852">
    <property type="term" value="F:2-isopropylmalate synthase activity"/>
    <property type="evidence" value="ECO:0007669"/>
    <property type="project" value="InterPro"/>
</dbReference>
<reference evidence="12" key="1">
    <citation type="submission" date="2014-11" db="EMBL/GenBank/DDBJ databases">
        <authorList>
            <person name="Wibberg D."/>
        </authorList>
    </citation>
    <scope>NUCLEOTIDE SEQUENCE [LARGE SCALE GENOMIC DNA]</scope>
    <source>
        <strain evidence="12">L3</strain>
    </source>
</reference>
<dbReference type="InterPro" id="IPR054691">
    <property type="entry name" value="LeuA/HCS_post-cat"/>
</dbReference>
<evidence type="ECO:0000313" key="11">
    <source>
        <dbReference type="EMBL" id="CEP78767.1"/>
    </source>
</evidence>
<evidence type="ECO:0000256" key="4">
    <source>
        <dbReference type="ARBA" id="ARBA00022624"/>
    </source>
</evidence>
<dbReference type="SUPFAM" id="SSF51569">
    <property type="entry name" value="Aldolase"/>
    <property type="match status" value="1"/>
</dbReference>
<keyword evidence="12" id="KW-1185">Reference proteome</keyword>
<evidence type="ECO:0000256" key="9">
    <source>
        <dbReference type="RuleBase" id="RU003523"/>
    </source>
</evidence>
<evidence type="ECO:0000256" key="3">
    <source>
        <dbReference type="ARBA" id="ARBA00022605"/>
    </source>
</evidence>
<dbReference type="HOGENOM" id="CLU_022158_7_0_0"/>
<proteinExistence type="inferred from homology"/>
<gene>
    <name evidence="11" type="ORF">DTL3_1475</name>
</gene>
<dbReference type="Pfam" id="PF08502">
    <property type="entry name" value="LeuA_dimer"/>
    <property type="match status" value="1"/>
</dbReference>
<dbReference type="RefSeq" id="WP_231854002.1">
    <property type="nucleotide sequence ID" value="NZ_LN824141.1"/>
</dbReference>
<dbReference type="CDD" id="cd07941">
    <property type="entry name" value="DRE_TIM_LeuA3"/>
    <property type="match status" value="1"/>
</dbReference>
<evidence type="ECO:0000256" key="5">
    <source>
        <dbReference type="ARBA" id="ARBA00022679"/>
    </source>
</evidence>
<dbReference type="GO" id="GO:0009098">
    <property type="term" value="P:L-leucine biosynthetic process"/>
    <property type="evidence" value="ECO:0007669"/>
    <property type="project" value="InterPro"/>
</dbReference>
<keyword evidence="4" id="KW-0412">Isoleucine biosynthesis</keyword>
<dbReference type="PROSITE" id="PS00816">
    <property type="entry name" value="AIPM_HOMOCIT_SYNTH_2"/>
    <property type="match status" value="1"/>
</dbReference>
<dbReference type="Gene3D" id="1.10.238.260">
    <property type="match status" value="1"/>
</dbReference>
<dbReference type="EC" id="2.3.3.21" evidence="8"/>
<dbReference type="PANTHER" id="PTHR43538">
    <property type="entry name" value="ALPHA-IPM SYNTHASE/HOMOCITRATE SYNTHASE"/>
    <property type="match status" value="1"/>
</dbReference>
<comment type="pathway">
    <text evidence="1">Amino-acid biosynthesis; L-isoleucine biosynthesis; 2-oxobutanoate from pyruvate: step 1/3.</text>
</comment>
<dbReference type="PANTHER" id="PTHR43538:SF1">
    <property type="entry name" value="(R)-CITRAMALATE SYNTHASE"/>
    <property type="match status" value="1"/>
</dbReference>
<dbReference type="InterPro" id="IPR013785">
    <property type="entry name" value="Aldolase_TIM"/>
</dbReference>
<dbReference type="PROSITE" id="PS00815">
    <property type="entry name" value="AIPM_HOMOCIT_SYNTH_1"/>
    <property type="match status" value="1"/>
</dbReference>
<evidence type="ECO:0000313" key="12">
    <source>
        <dbReference type="Proteomes" id="UP000032809"/>
    </source>
</evidence>
<keyword evidence="3" id="KW-0028">Amino-acid biosynthesis</keyword>
<dbReference type="KEGG" id="dtn:DTL3_1475"/>
<dbReference type="NCBIfam" id="TIGR00977">
    <property type="entry name" value="citramal_synth"/>
    <property type="match status" value="1"/>
</dbReference>
<name>A0A0C7NSE9_DEFTU</name>
<keyword evidence="5 9" id="KW-0808">Transferase</keyword>
<feature type="domain" description="Pyruvate carboxyltransferase" evidence="10">
    <location>
        <begin position="7"/>
        <end position="271"/>
    </location>
</feature>
<evidence type="ECO:0000256" key="8">
    <source>
        <dbReference type="NCBIfam" id="TIGR00977"/>
    </source>
</evidence>
<dbReference type="Pfam" id="PF00682">
    <property type="entry name" value="HMGL-like"/>
    <property type="match status" value="1"/>
</dbReference>
<accession>A0A0C7NSE9</accession>
<evidence type="ECO:0000256" key="6">
    <source>
        <dbReference type="ARBA" id="ARBA00023304"/>
    </source>
</evidence>
<comment type="catalytic activity">
    <reaction evidence="7">
        <text>pyruvate + acetyl-CoA + H2O = (3R)-citramalate + CoA + H(+)</text>
        <dbReference type="Rhea" id="RHEA:19045"/>
        <dbReference type="ChEBI" id="CHEBI:15361"/>
        <dbReference type="ChEBI" id="CHEBI:15377"/>
        <dbReference type="ChEBI" id="CHEBI:15378"/>
        <dbReference type="ChEBI" id="CHEBI:30934"/>
        <dbReference type="ChEBI" id="CHEBI:57287"/>
        <dbReference type="ChEBI" id="CHEBI:57288"/>
        <dbReference type="EC" id="2.3.3.21"/>
    </reaction>
</comment>
<evidence type="ECO:0000256" key="1">
    <source>
        <dbReference type="ARBA" id="ARBA00004743"/>
    </source>
</evidence>
<dbReference type="GO" id="GO:0009097">
    <property type="term" value="P:isoleucine biosynthetic process"/>
    <property type="evidence" value="ECO:0007669"/>
    <property type="project" value="UniProtKB-UniRule"/>
</dbReference>
<dbReference type="Proteomes" id="UP000032809">
    <property type="component" value="Chromosome I"/>
</dbReference>
<keyword evidence="11" id="KW-0012">Acyltransferase</keyword>
<dbReference type="EMBL" id="LN824141">
    <property type="protein sequence ID" value="CEP78767.1"/>
    <property type="molecule type" value="Genomic_DNA"/>
</dbReference>
<evidence type="ECO:0000256" key="7">
    <source>
        <dbReference type="ARBA" id="ARBA00048263"/>
    </source>
</evidence>
<keyword evidence="6" id="KW-0100">Branched-chain amino acid biosynthesis</keyword>
<evidence type="ECO:0000259" key="10">
    <source>
        <dbReference type="PROSITE" id="PS50991"/>
    </source>
</evidence>
<dbReference type="SUPFAM" id="SSF110921">
    <property type="entry name" value="2-isopropylmalate synthase LeuA, allosteric (dimerisation) domain"/>
    <property type="match status" value="1"/>
</dbReference>
<dbReference type="PATRIC" id="fig|1006576.9.peg.1471"/>
<dbReference type="GO" id="GO:0043714">
    <property type="term" value="F:(R)-citramalate synthase activity"/>
    <property type="evidence" value="ECO:0007669"/>
    <property type="project" value="UniProtKB-UniRule"/>
</dbReference>